<gene>
    <name evidence="13" type="ORF">M0G41_10170</name>
</gene>
<dbReference type="Gene3D" id="1.10.1040.10">
    <property type="entry name" value="N-(1-d-carboxylethyl)-l-norvaline Dehydrogenase, domain 2"/>
    <property type="match status" value="1"/>
</dbReference>
<dbReference type="InterPro" id="IPR050838">
    <property type="entry name" value="Ketopantoate_reductase"/>
</dbReference>
<evidence type="ECO:0000256" key="4">
    <source>
        <dbReference type="ARBA" id="ARBA00019465"/>
    </source>
</evidence>
<sequence>MGEPGAVLVYGAGAIGQFLAGALASAGVAVHCVARPHVVKALRERGLQFGRIDGRTVHLAPGVLGASESLEQAPPPSLVLLTVKGPATTAAGAELQRALPAGTLVVSFQNGVDNPARLRDAAPGLHVLAGMVPFNVVMVEPGVVRQSTDGQLACASDPAIETWASAFARAGLPLALHADMRAVQWGKLLLNLNNPVNAAAGIPLREQLLQRGYRQVVAALQAEALGLLRRAGIRPARVTPMPPALLPALLRLPTPLFQALAQRMLTISPEARSSMQDDRDAGRPTEIDELCGAVVRLAASTGDRAPLNERMLELIPELEPGERLAPKALQARLGLDGSP</sequence>
<dbReference type="InterPro" id="IPR013332">
    <property type="entry name" value="KPR_N"/>
</dbReference>
<evidence type="ECO:0000259" key="12">
    <source>
        <dbReference type="Pfam" id="PF08546"/>
    </source>
</evidence>
<dbReference type="Pfam" id="PF08546">
    <property type="entry name" value="ApbA_C"/>
    <property type="match status" value="1"/>
</dbReference>
<dbReference type="EC" id="1.1.1.169" evidence="3 10"/>
<dbReference type="NCBIfam" id="NF006083">
    <property type="entry name" value="PRK08229.1"/>
    <property type="match status" value="1"/>
</dbReference>
<evidence type="ECO:0000256" key="5">
    <source>
        <dbReference type="ARBA" id="ARBA00022655"/>
    </source>
</evidence>
<comment type="function">
    <text evidence="10">Catalyzes the NADPH-dependent reduction of ketopantoate into pantoic acid.</text>
</comment>
<evidence type="ECO:0000259" key="11">
    <source>
        <dbReference type="Pfam" id="PF02558"/>
    </source>
</evidence>
<evidence type="ECO:0000256" key="8">
    <source>
        <dbReference type="ARBA" id="ARBA00032024"/>
    </source>
</evidence>
<keyword evidence="6 10" id="KW-0521">NADP</keyword>
<dbReference type="InterPro" id="IPR008927">
    <property type="entry name" value="6-PGluconate_DH-like_C_sf"/>
</dbReference>
<evidence type="ECO:0000256" key="9">
    <source>
        <dbReference type="ARBA" id="ARBA00048793"/>
    </source>
</evidence>
<dbReference type="Gene3D" id="3.40.50.720">
    <property type="entry name" value="NAD(P)-binding Rossmann-like Domain"/>
    <property type="match status" value="1"/>
</dbReference>
<dbReference type="EMBL" id="JALNMH010000008">
    <property type="protein sequence ID" value="MCK7594038.1"/>
    <property type="molecule type" value="Genomic_DNA"/>
</dbReference>
<dbReference type="Proteomes" id="UP001431449">
    <property type="component" value="Unassembled WGS sequence"/>
</dbReference>
<dbReference type="Pfam" id="PF02558">
    <property type="entry name" value="ApbA"/>
    <property type="match status" value="1"/>
</dbReference>
<comment type="caution">
    <text evidence="13">The sequence shown here is derived from an EMBL/GenBank/DDBJ whole genome shotgun (WGS) entry which is preliminary data.</text>
</comment>
<name>A0ABT0GHM3_9GAMM</name>
<organism evidence="13 14">
    <name type="scientific">Pseudomarimonas salicorniae</name>
    <dbReference type="NCBI Taxonomy" id="2933270"/>
    <lineage>
        <taxon>Bacteria</taxon>
        <taxon>Pseudomonadati</taxon>
        <taxon>Pseudomonadota</taxon>
        <taxon>Gammaproteobacteria</taxon>
        <taxon>Lysobacterales</taxon>
        <taxon>Lysobacteraceae</taxon>
        <taxon>Pseudomarimonas</taxon>
    </lineage>
</organism>
<evidence type="ECO:0000256" key="6">
    <source>
        <dbReference type="ARBA" id="ARBA00022857"/>
    </source>
</evidence>
<keyword evidence="7 10" id="KW-0560">Oxidoreductase</keyword>
<dbReference type="PANTHER" id="PTHR43765">
    <property type="entry name" value="2-DEHYDROPANTOATE 2-REDUCTASE-RELATED"/>
    <property type="match status" value="1"/>
</dbReference>
<accession>A0ABT0GHM3</accession>
<dbReference type="PANTHER" id="PTHR43765:SF2">
    <property type="entry name" value="2-DEHYDROPANTOATE 2-REDUCTASE"/>
    <property type="match status" value="1"/>
</dbReference>
<dbReference type="GO" id="GO:0008677">
    <property type="term" value="F:2-dehydropantoate 2-reductase activity"/>
    <property type="evidence" value="ECO:0007669"/>
    <property type="project" value="UniProtKB-EC"/>
</dbReference>
<evidence type="ECO:0000256" key="7">
    <source>
        <dbReference type="ARBA" id="ARBA00023002"/>
    </source>
</evidence>
<dbReference type="SUPFAM" id="SSF48179">
    <property type="entry name" value="6-phosphogluconate dehydrogenase C-terminal domain-like"/>
    <property type="match status" value="1"/>
</dbReference>
<dbReference type="NCBIfam" id="TIGR00745">
    <property type="entry name" value="apbA_panE"/>
    <property type="match status" value="1"/>
</dbReference>
<dbReference type="InterPro" id="IPR013752">
    <property type="entry name" value="KPA_reductase"/>
</dbReference>
<comment type="similarity">
    <text evidence="2 10">Belongs to the ketopantoate reductase family.</text>
</comment>
<dbReference type="RefSeq" id="WP_248208942.1">
    <property type="nucleotide sequence ID" value="NZ_JALNMH010000008.1"/>
</dbReference>
<evidence type="ECO:0000256" key="2">
    <source>
        <dbReference type="ARBA" id="ARBA00007870"/>
    </source>
</evidence>
<reference evidence="13" key="1">
    <citation type="submission" date="2022-04" db="EMBL/GenBank/DDBJ databases">
        <title>Lysobacter sp. CAU 1642 isolated from sea sand.</title>
        <authorList>
            <person name="Kim W."/>
        </authorList>
    </citation>
    <scope>NUCLEOTIDE SEQUENCE</scope>
    <source>
        <strain evidence="13">CAU 1642</strain>
    </source>
</reference>
<protein>
    <recommendedName>
        <fullName evidence="4 10">2-dehydropantoate 2-reductase</fullName>
        <ecNumber evidence="3 10">1.1.1.169</ecNumber>
    </recommendedName>
    <alternativeName>
        <fullName evidence="8 10">Ketopantoate reductase</fullName>
    </alternativeName>
</protein>
<comment type="pathway">
    <text evidence="1 10">Cofactor biosynthesis; (R)-pantothenate biosynthesis; (R)-pantoate from 3-methyl-2-oxobutanoate: step 2/2.</text>
</comment>
<dbReference type="InterPro" id="IPR003710">
    <property type="entry name" value="ApbA"/>
</dbReference>
<keyword evidence="5 10" id="KW-0566">Pantothenate biosynthesis</keyword>
<evidence type="ECO:0000256" key="1">
    <source>
        <dbReference type="ARBA" id="ARBA00004994"/>
    </source>
</evidence>
<comment type="catalytic activity">
    <reaction evidence="9 10">
        <text>(R)-pantoate + NADP(+) = 2-dehydropantoate + NADPH + H(+)</text>
        <dbReference type="Rhea" id="RHEA:16233"/>
        <dbReference type="ChEBI" id="CHEBI:11561"/>
        <dbReference type="ChEBI" id="CHEBI:15378"/>
        <dbReference type="ChEBI" id="CHEBI:15980"/>
        <dbReference type="ChEBI" id="CHEBI:57783"/>
        <dbReference type="ChEBI" id="CHEBI:58349"/>
        <dbReference type="EC" id="1.1.1.169"/>
    </reaction>
</comment>
<evidence type="ECO:0000256" key="10">
    <source>
        <dbReference type="RuleBase" id="RU362068"/>
    </source>
</evidence>
<feature type="domain" description="Ketopantoate reductase N-terminal" evidence="11">
    <location>
        <begin position="7"/>
        <end position="152"/>
    </location>
</feature>
<dbReference type="InterPro" id="IPR013328">
    <property type="entry name" value="6PGD_dom2"/>
</dbReference>
<dbReference type="SUPFAM" id="SSF51735">
    <property type="entry name" value="NAD(P)-binding Rossmann-fold domains"/>
    <property type="match status" value="1"/>
</dbReference>
<feature type="domain" description="Ketopantoate reductase C-terminal" evidence="12">
    <location>
        <begin position="179"/>
        <end position="317"/>
    </location>
</feature>
<keyword evidence="14" id="KW-1185">Reference proteome</keyword>
<evidence type="ECO:0000256" key="3">
    <source>
        <dbReference type="ARBA" id="ARBA00013014"/>
    </source>
</evidence>
<proteinExistence type="inferred from homology"/>
<evidence type="ECO:0000313" key="13">
    <source>
        <dbReference type="EMBL" id="MCK7594038.1"/>
    </source>
</evidence>
<dbReference type="InterPro" id="IPR036291">
    <property type="entry name" value="NAD(P)-bd_dom_sf"/>
</dbReference>
<evidence type="ECO:0000313" key="14">
    <source>
        <dbReference type="Proteomes" id="UP001431449"/>
    </source>
</evidence>